<dbReference type="EMBL" id="JH992996">
    <property type="protein sequence ID" value="EKX45951.1"/>
    <property type="molecule type" value="Genomic_DNA"/>
</dbReference>
<reference evidence="2 4" key="1">
    <citation type="journal article" date="2012" name="Nature">
        <title>Algal genomes reveal evolutionary mosaicism and the fate of nucleomorphs.</title>
        <authorList>
            <consortium name="DOE Joint Genome Institute"/>
            <person name="Curtis B.A."/>
            <person name="Tanifuji G."/>
            <person name="Burki F."/>
            <person name="Gruber A."/>
            <person name="Irimia M."/>
            <person name="Maruyama S."/>
            <person name="Arias M.C."/>
            <person name="Ball S.G."/>
            <person name="Gile G.H."/>
            <person name="Hirakawa Y."/>
            <person name="Hopkins J.F."/>
            <person name="Kuo A."/>
            <person name="Rensing S.A."/>
            <person name="Schmutz J."/>
            <person name="Symeonidi A."/>
            <person name="Elias M."/>
            <person name="Eveleigh R.J."/>
            <person name="Herman E.K."/>
            <person name="Klute M.J."/>
            <person name="Nakayama T."/>
            <person name="Obornik M."/>
            <person name="Reyes-Prieto A."/>
            <person name="Armbrust E.V."/>
            <person name="Aves S.J."/>
            <person name="Beiko R.G."/>
            <person name="Coutinho P."/>
            <person name="Dacks J.B."/>
            <person name="Durnford D.G."/>
            <person name="Fast N.M."/>
            <person name="Green B.R."/>
            <person name="Grisdale C.J."/>
            <person name="Hempel F."/>
            <person name="Henrissat B."/>
            <person name="Hoppner M.P."/>
            <person name="Ishida K."/>
            <person name="Kim E."/>
            <person name="Koreny L."/>
            <person name="Kroth P.G."/>
            <person name="Liu Y."/>
            <person name="Malik S.B."/>
            <person name="Maier U.G."/>
            <person name="McRose D."/>
            <person name="Mock T."/>
            <person name="Neilson J.A."/>
            <person name="Onodera N.T."/>
            <person name="Poole A.M."/>
            <person name="Pritham E.J."/>
            <person name="Richards T.A."/>
            <person name="Rocap G."/>
            <person name="Roy S.W."/>
            <person name="Sarai C."/>
            <person name="Schaack S."/>
            <person name="Shirato S."/>
            <person name="Slamovits C.H."/>
            <person name="Spencer D.F."/>
            <person name="Suzuki S."/>
            <person name="Worden A.Z."/>
            <person name="Zauner S."/>
            <person name="Barry K."/>
            <person name="Bell C."/>
            <person name="Bharti A.K."/>
            <person name="Crow J.A."/>
            <person name="Grimwood J."/>
            <person name="Kramer R."/>
            <person name="Lindquist E."/>
            <person name="Lucas S."/>
            <person name="Salamov A."/>
            <person name="McFadden G.I."/>
            <person name="Lane C.E."/>
            <person name="Keeling P.J."/>
            <person name="Gray M.W."/>
            <person name="Grigoriev I.V."/>
            <person name="Archibald J.M."/>
        </authorList>
    </citation>
    <scope>NUCLEOTIDE SEQUENCE</scope>
    <source>
        <strain evidence="2 4">CCMP2712</strain>
    </source>
</reference>
<dbReference type="PRINTS" id="PR00081">
    <property type="entry name" value="GDHRDH"/>
</dbReference>
<dbReference type="AlphaFoldDB" id="L1JBR0"/>
<sequence length="126" mass="13578">GRTAIVTGGNRGLGKELSMLLAGEAKARTIMACRDRRSCEQTAAEIRSQYAGADVTCAFLDLSDLSSVKKFAEERRGARIDLLVHNAGVMAVPDTKTRDGLETTMQVNFFAPLLLSALLADSMKRS</sequence>
<dbReference type="Pfam" id="PF00106">
    <property type="entry name" value="adh_short"/>
    <property type="match status" value="1"/>
</dbReference>
<evidence type="ECO:0000313" key="4">
    <source>
        <dbReference type="Proteomes" id="UP000011087"/>
    </source>
</evidence>
<organism evidence="2">
    <name type="scientific">Guillardia theta (strain CCMP2712)</name>
    <name type="common">Cryptophyte</name>
    <dbReference type="NCBI Taxonomy" id="905079"/>
    <lineage>
        <taxon>Eukaryota</taxon>
        <taxon>Cryptophyceae</taxon>
        <taxon>Pyrenomonadales</taxon>
        <taxon>Geminigeraceae</taxon>
        <taxon>Guillardia</taxon>
    </lineage>
</organism>
<dbReference type="PANTHER" id="PTHR43157">
    <property type="entry name" value="PHOSPHATIDYLINOSITOL-GLYCAN BIOSYNTHESIS CLASS F PROTEIN-RELATED"/>
    <property type="match status" value="1"/>
</dbReference>
<feature type="non-terminal residue" evidence="2">
    <location>
        <position position="126"/>
    </location>
</feature>
<gene>
    <name evidence="2" type="ORF">GUITHDRAFT_40048</name>
</gene>
<keyword evidence="1" id="KW-0560">Oxidoreductase</keyword>
<dbReference type="PaxDb" id="55529-EKX45951"/>
<dbReference type="eggNOG" id="KOG1208">
    <property type="taxonomic scope" value="Eukaryota"/>
</dbReference>
<dbReference type="Proteomes" id="UP000011087">
    <property type="component" value="Unassembled WGS sequence"/>
</dbReference>
<accession>L1JBR0</accession>
<evidence type="ECO:0008006" key="5">
    <source>
        <dbReference type="Google" id="ProtNLM"/>
    </source>
</evidence>
<keyword evidence="4" id="KW-1185">Reference proteome</keyword>
<dbReference type="RefSeq" id="XP_005832931.1">
    <property type="nucleotide sequence ID" value="XM_005832874.1"/>
</dbReference>
<proteinExistence type="predicted"/>
<dbReference type="GeneID" id="17302615"/>
<feature type="non-terminal residue" evidence="2">
    <location>
        <position position="1"/>
    </location>
</feature>
<dbReference type="HOGENOM" id="CLU_010194_44_9_1"/>
<protein>
    <recommendedName>
        <fullName evidence="5">Ketoreductase (KR) domain-containing protein</fullName>
    </recommendedName>
</protein>
<dbReference type="InterPro" id="IPR002347">
    <property type="entry name" value="SDR_fam"/>
</dbReference>
<reference evidence="3" key="3">
    <citation type="submission" date="2016-03" db="UniProtKB">
        <authorList>
            <consortium name="EnsemblProtists"/>
        </authorList>
    </citation>
    <scope>IDENTIFICATION</scope>
</reference>
<dbReference type="EnsemblProtists" id="EKX45951">
    <property type="protein sequence ID" value="EKX45951"/>
    <property type="gene ID" value="GUITHDRAFT_40048"/>
</dbReference>
<dbReference type="InterPro" id="IPR036291">
    <property type="entry name" value="NAD(P)-bd_dom_sf"/>
</dbReference>
<dbReference type="SUPFAM" id="SSF51735">
    <property type="entry name" value="NAD(P)-binding Rossmann-fold domains"/>
    <property type="match status" value="1"/>
</dbReference>
<name>L1JBR0_GUITC</name>
<dbReference type="GO" id="GO:0016491">
    <property type="term" value="F:oxidoreductase activity"/>
    <property type="evidence" value="ECO:0007669"/>
    <property type="project" value="UniProtKB-KW"/>
</dbReference>
<evidence type="ECO:0000313" key="2">
    <source>
        <dbReference type="EMBL" id="EKX45951.1"/>
    </source>
</evidence>
<dbReference type="OMA" id="WESAIHL"/>
<dbReference type="Gene3D" id="3.40.50.720">
    <property type="entry name" value="NAD(P)-binding Rossmann-like Domain"/>
    <property type="match status" value="1"/>
</dbReference>
<reference evidence="4" key="2">
    <citation type="submission" date="2012-11" db="EMBL/GenBank/DDBJ databases">
        <authorList>
            <person name="Kuo A."/>
            <person name="Curtis B.A."/>
            <person name="Tanifuji G."/>
            <person name="Burki F."/>
            <person name="Gruber A."/>
            <person name="Irimia M."/>
            <person name="Maruyama S."/>
            <person name="Arias M.C."/>
            <person name="Ball S.G."/>
            <person name="Gile G.H."/>
            <person name="Hirakawa Y."/>
            <person name="Hopkins J.F."/>
            <person name="Rensing S.A."/>
            <person name="Schmutz J."/>
            <person name="Symeonidi A."/>
            <person name="Elias M."/>
            <person name="Eveleigh R.J."/>
            <person name="Herman E.K."/>
            <person name="Klute M.J."/>
            <person name="Nakayama T."/>
            <person name="Obornik M."/>
            <person name="Reyes-Prieto A."/>
            <person name="Armbrust E.V."/>
            <person name="Aves S.J."/>
            <person name="Beiko R.G."/>
            <person name="Coutinho P."/>
            <person name="Dacks J.B."/>
            <person name="Durnford D.G."/>
            <person name="Fast N.M."/>
            <person name="Green B.R."/>
            <person name="Grisdale C."/>
            <person name="Hempe F."/>
            <person name="Henrissat B."/>
            <person name="Hoppner M.P."/>
            <person name="Ishida K.-I."/>
            <person name="Kim E."/>
            <person name="Koreny L."/>
            <person name="Kroth P.G."/>
            <person name="Liu Y."/>
            <person name="Malik S.-B."/>
            <person name="Maier U.G."/>
            <person name="McRose D."/>
            <person name="Mock T."/>
            <person name="Neilson J.A."/>
            <person name="Onodera N.T."/>
            <person name="Poole A.M."/>
            <person name="Pritham E.J."/>
            <person name="Richards T.A."/>
            <person name="Rocap G."/>
            <person name="Roy S.W."/>
            <person name="Sarai C."/>
            <person name="Schaack S."/>
            <person name="Shirato S."/>
            <person name="Slamovits C.H."/>
            <person name="Spencer D.F."/>
            <person name="Suzuki S."/>
            <person name="Worden A.Z."/>
            <person name="Zauner S."/>
            <person name="Barry K."/>
            <person name="Bell C."/>
            <person name="Bharti A.K."/>
            <person name="Crow J.A."/>
            <person name="Grimwood J."/>
            <person name="Kramer R."/>
            <person name="Lindquist E."/>
            <person name="Lucas S."/>
            <person name="Salamov A."/>
            <person name="McFadden G.I."/>
            <person name="Lane C.E."/>
            <person name="Keeling P.J."/>
            <person name="Gray M.W."/>
            <person name="Grigoriev I.V."/>
            <person name="Archibald J.M."/>
        </authorList>
    </citation>
    <scope>NUCLEOTIDE SEQUENCE</scope>
    <source>
        <strain evidence="4">CCMP2712</strain>
    </source>
</reference>
<evidence type="ECO:0000313" key="3">
    <source>
        <dbReference type="EnsemblProtists" id="EKX45951"/>
    </source>
</evidence>
<dbReference type="PANTHER" id="PTHR43157:SF31">
    <property type="entry name" value="PHOSPHATIDYLINOSITOL-GLYCAN BIOSYNTHESIS CLASS F PROTEIN"/>
    <property type="match status" value="1"/>
</dbReference>
<dbReference type="STRING" id="905079.L1JBR0"/>
<dbReference type="OrthoDB" id="191139at2759"/>
<dbReference type="KEGG" id="gtt:GUITHDRAFT_40048"/>
<evidence type="ECO:0000256" key="1">
    <source>
        <dbReference type="ARBA" id="ARBA00023002"/>
    </source>
</evidence>